<dbReference type="GO" id="GO:0005525">
    <property type="term" value="F:GTP binding"/>
    <property type="evidence" value="ECO:0007669"/>
    <property type="project" value="InterPro"/>
</dbReference>
<dbReference type="GO" id="GO:0000266">
    <property type="term" value="P:mitochondrial fission"/>
    <property type="evidence" value="ECO:0007669"/>
    <property type="project" value="TreeGrafter"/>
</dbReference>
<dbReference type="InterPro" id="IPR027417">
    <property type="entry name" value="P-loop_NTPase"/>
</dbReference>
<evidence type="ECO:0000259" key="4">
    <source>
        <dbReference type="PROSITE" id="PS51388"/>
    </source>
</evidence>
<organism evidence="6 7">
    <name type="scientific">Marasmius oreades</name>
    <name type="common">fairy-ring Marasmius</name>
    <dbReference type="NCBI Taxonomy" id="181124"/>
    <lineage>
        <taxon>Eukaryota</taxon>
        <taxon>Fungi</taxon>
        <taxon>Dikarya</taxon>
        <taxon>Basidiomycota</taxon>
        <taxon>Agaricomycotina</taxon>
        <taxon>Agaricomycetes</taxon>
        <taxon>Agaricomycetidae</taxon>
        <taxon>Agaricales</taxon>
        <taxon>Marasmiineae</taxon>
        <taxon>Marasmiaceae</taxon>
        <taxon>Marasmius</taxon>
    </lineage>
</organism>
<dbReference type="InterPro" id="IPR022812">
    <property type="entry name" value="Dynamin"/>
</dbReference>
<gene>
    <name evidence="6" type="ORF">E1B28_010521</name>
</gene>
<dbReference type="CDD" id="cd08771">
    <property type="entry name" value="DLP_1"/>
    <property type="match status" value="1"/>
</dbReference>
<keyword evidence="1" id="KW-0547">Nucleotide-binding</keyword>
<sequence>MTTASNTTVDSDSAGAASANTASDNVASEQAAVGLSNAQLSQGRRKMLDLINRLLNTGVQLDIDIPRIAVIGNQSSGKSSLIEAISGTTLPRASGTCTRCPTECRLMYSSEPWKCVVSLRILTDSNGQVLGQARNEPFGAPIYNKAEVEERVRRAQLAILNPNIPRQEILEGDGYVDNVKGSSFSANCVALEISGPNVADLAFCDLPGLIRSTNDGNSRDIELIEGMVESYIQKPSCIILLTVSCETDFMNQGALHLAKKFDPKGERTVGVLTKPDRIETGDENDWLGFIRGETQPLLNGWFCVKQPSTSDLLKGITWTEARVKENDFFSTTAPWRDLELMLQKHLRTPNLVGRLSTILSDLIAKRLPEIRRELDTAIQNAKNAVLKLPKAPSADPLNEISSMIFTFMADVNRHVDGVPNRGGLHQTIRPFQEAFRSKIRMTAPNFKPYECRDGLRAMPPPPFIKHEEEKIEDSLVGSEFEAIYLEEVLRRANDSRTRELPGNHPYLVEEAFVSEITAQWATPTQTFCRETYEAVLRQVVDLVKSYFSEFGQGQLERQMSNIVQDHLRQRYEQTRDRLEWLVKLENRPCTSNMHYFADYRDKFFGFYKGLRQQDKNPELFKDCLKNPKQSIYLREALASLTSLGFDSVKQSDLQKLLPGDEMDPALKIMAEVRAYFQVAYKRFADNVPLVIDYELIQGLERDLLPTLFAKLGIHGANGPEICREFAEENSMIADNREALSKKLERLQVASQELTKL</sequence>
<dbReference type="InterPro" id="IPR045063">
    <property type="entry name" value="Dynamin_N"/>
</dbReference>
<dbReference type="PRINTS" id="PR00195">
    <property type="entry name" value="DYNAMIN"/>
</dbReference>
<protein>
    <submittedName>
        <fullName evidence="6">Uncharacterized protein</fullName>
    </submittedName>
</protein>
<dbReference type="Proteomes" id="UP001049176">
    <property type="component" value="Chromosome 6"/>
</dbReference>
<dbReference type="InterPro" id="IPR001401">
    <property type="entry name" value="Dynamin_GTPase"/>
</dbReference>
<feature type="compositionally biased region" description="Polar residues" evidence="3">
    <location>
        <begin position="1"/>
        <end position="11"/>
    </location>
</feature>
<dbReference type="GO" id="GO:0016020">
    <property type="term" value="C:membrane"/>
    <property type="evidence" value="ECO:0007669"/>
    <property type="project" value="TreeGrafter"/>
</dbReference>
<name>A0A9P7URV1_9AGAR</name>
<keyword evidence="2" id="KW-0342">GTP-binding</keyword>
<feature type="domain" description="Dynamin-type G" evidence="5">
    <location>
        <begin position="62"/>
        <end position="368"/>
    </location>
</feature>
<dbReference type="AlphaFoldDB" id="A0A9P7URV1"/>
<dbReference type="EMBL" id="CM032186">
    <property type="protein sequence ID" value="KAG7091490.1"/>
    <property type="molecule type" value="Genomic_DNA"/>
</dbReference>
<evidence type="ECO:0000313" key="7">
    <source>
        <dbReference type="Proteomes" id="UP001049176"/>
    </source>
</evidence>
<dbReference type="GO" id="GO:0005874">
    <property type="term" value="C:microtubule"/>
    <property type="evidence" value="ECO:0007669"/>
    <property type="project" value="TreeGrafter"/>
</dbReference>
<dbReference type="InterPro" id="IPR003130">
    <property type="entry name" value="GED"/>
</dbReference>
<evidence type="ECO:0000313" key="6">
    <source>
        <dbReference type="EMBL" id="KAG7091490.1"/>
    </source>
</evidence>
<dbReference type="InterPro" id="IPR000375">
    <property type="entry name" value="Dynamin_stalk"/>
</dbReference>
<dbReference type="Gene3D" id="1.20.120.1240">
    <property type="entry name" value="Dynamin, middle domain"/>
    <property type="match status" value="1"/>
</dbReference>
<dbReference type="KEGG" id="more:E1B28_010521"/>
<dbReference type="GO" id="GO:0006897">
    <property type="term" value="P:endocytosis"/>
    <property type="evidence" value="ECO:0007669"/>
    <property type="project" value="TreeGrafter"/>
</dbReference>
<evidence type="ECO:0000256" key="2">
    <source>
        <dbReference type="ARBA" id="ARBA00023134"/>
    </source>
</evidence>
<dbReference type="Pfam" id="PF01031">
    <property type="entry name" value="Dynamin_M"/>
    <property type="match status" value="1"/>
</dbReference>
<dbReference type="PANTHER" id="PTHR11566">
    <property type="entry name" value="DYNAMIN"/>
    <property type="match status" value="1"/>
</dbReference>
<dbReference type="PANTHER" id="PTHR11566:SF21">
    <property type="entry name" value="DYNAMIN RELATED PROTEIN 1, ISOFORM A"/>
    <property type="match status" value="1"/>
</dbReference>
<dbReference type="GO" id="GO:0008017">
    <property type="term" value="F:microtubule binding"/>
    <property type="evidence" value="ECO:0007669"/>
    <property type="project" value="TreeGrafter"/>
</dbReference>
<dbReference type="SMART" id="SM00053">
    <property type="entry name" value="DYNc"/>
    <property type="match status" value="1"/>
</dbReference>
<accession>A0A9P7URV1</accession>
<feature type="region of interest" description="Disordered" evidence="3">
    <location>
        <begin position="1"/>
        <end position="22"/>
    </location>
</feature>
<dbReference type="GO" id="GO:0005739">
    <property type="term" value="C:mitochondrion"/>
    <property type="evidence" value="ECO:0007669"/>
    <property type="project" value="TreeGrafter"/>
</dbReference>
<evidence type="ECO:0000259" key="5">
    <source>
        <dbReference type="PROSITE" id="PS51718"/>
    </source>
</evidence>
<dbReference type="RefSeq" id="XP_043007960.1">
    <property type="nucleotide sequence ID" value="XM_043155491.1"/>
</dbReference>
<dbReference type="SUPFAM" id="SSF52540">
    <property type="entry name" value="P-loop containing nucleoside triphosphate hydrolases"/>
    <property type="match status" value="1"/>
</dbReference>
<dbReference type="GeneID" id="66079597"/>
<dbReference type="InterPro" id="IPR030381">
    <property type="entry name" value="G_DYNAMIN_dom"/>
</dbReference>
<evidence type="ECO:0000256" key="3">
    <source>
        <dbReference type="SAM" id="MobiDB-lite"/>
    </source>
</evidence>
<evidence type="ECO:0000256" key="1">
    <source>
        <dbReference type="ARBA" id="ARBA00022741"/>
    </source>
</evidence>
<dbReference type="OrthoDB" id="5061070at2759"/>
<dbReference type="GO" id="GO:0003924">
    <property type="term" value="F:GTPase activity"/>
    <property type="evidence" value="ECO:0007669"/>
    <property type="project" value="InterPro"/>
</dbReference>
<comment type="caution">
    <text evidence="6">The sequence shown here is derived from an EMBL/GenBank/DDBJ whole genome shotgun (WGS) entry which is preliminary data.</text>
</comment>
<dbReference type="PROSITE" id="PS51718">
    <property type="entry name" value="G_DYNAMIN_2"/>
    <property type="match status" value="1"/>
</dbReference>
<dbReference type="GO" id="GO:0048312">
    <property type="term" value="P:intracellular distribution of mitochondria"/>
    <property type="evidence" value="ECO:0007669"/>
    <property type="project" value="TreeGrafter"/>
</dbReference>
<dbReference type="Pfam" id="PF02212">
    <property type="entry name" value="GED"/>
    <property type="match status" value="1"/>
</dbReference>
<dbReference type="SMART" id="SM00302">
    <property type="entry name" value="GED"/>
    <property type="match status" value="1"/>
</dbReference>
<feature type="domain" description="GED" evidence="4">
    <location>
        <begin position="665"/>
        <end position="756"/>
    </location>
</feature>
<reference evidence="6" key="1">
    <citation type="journal article" date="2021" name="Genome Biol. Evol.">
        <title>The assembled and annotated genome of the fairy-ring fungus Marasmius oreades.</title>
        <authorList>
            <person name="Hiltunen M."/>
            <person name="Ament-Velasquez S.L."/>
            <person name="Johannesson H."/>
        </authorList>
    </citation>
    <scope>NUCLEOTIDE SEQUENCE</scope>
    <source>
        <strain evidence="6">03SP1</strain>
    </source>
</reference>
<proteinExistence type="predicted"/>
<dbReference type="PROSITE" id="PS51388">
    <property type="entry name" value="GED"/>
    <property type="match status" value="1"/>
</dbReference>
<dbReference type="GO" id="GO:0016559">
    <property type="term" value="P:peroxisome fission"/>
    <property type="evidence" value="ECO:0007669"/>
    <property type="project" value="TreeGrafter"/>
</dbReference>
<dbReference type="Pfam" id="PF00350">
    <property type="entry name" value="Dynamin_N"/>
    <property type="match status" value="1"/>
</dbReference>
<keyword evidence="7" id="KW-1185">Reference proteome</keyword>
<dbReference type="Gene3D" id="3.40.50.300">
    <property type="entry name" value="P-loop containing nucleotide triphosphate hydrolases"/>
    <property type="match status" value="1"/>
</dbReference>
<dbReference type="InterPro" id="IPR020850">
    <property type="entry name" value="GED_dom"/>
</dbReference>